<sequence length="25" mass="2638">MTKGGALPKGSEIDIADLGSQEKYE</sequence>
<reference evidence="2" key="1">
    <citation type="submission" date="2018-05" db="EMBL/GenBank/DDBJ databases">
        <authorList>
            <person name="Lanie J.A."/>
            <person name="Ng W.-L."/>
            <person name="Kazmierczak K.M."/>
            <person name="Andrzejewski T.M."/>
            <person name="Davidsen T.M."/>
            <person name="Wayne K.J."/>
            <person name="Tettelin H."/>
            <person name="Glass J.I."/>
            <person name="Rusch D."/>
            <person name="Podicherti R."/>
            <person name="Tsui H.-C.T."/>
            <person name="Winkler M.E."/>
        </authorList>
    </citation>
    <scope>NUCLEOTIDE SEQUENCE</scope>
</reference>
<protein>
    <submittedName>
        <fullName evidence="2">Uncharacterized protein</fullName>
    </submittedName>
</protein>
<feature type="non-terminal residue" evidence="2">
    <location>
        <position position="25"/>
    </location>
</feature>
<gene>
    <name evidence="2" type="ORF">METZ01_LOCUS373645</name>
</gene>
<dbReference type="EMBL" id="UINC01136182">
    <property type="protein sequence ID" value="SVD20791.1"/>
    <property type="molecule type" value="Genomic_DNA"/>
</dbReference>
<name>A0A382TH89_9ZZZZ</name>
<feature type="region of interest" description="Disordered" evidence="1">
    <location>
        <begin position="1"/>
        <end position="25"/>
    </location>
</feature>
<proteinExistence type="predicted"/>
<accession>A0A382TH89</accession>
<organism evidence="2">
    <name type="scientific">marine metagenome</name>
    <dbReference type="NCBI Taxonomy" id="408172"/>
    <lineage>
        <taxon>unclassified sequences</taxon>
        <taxon>metagenomes</taxon>
        <taxon>ecological metagenomes</taxon>
    </lineage>
</organism>
<dbReference type="AlphaFoldDB" id="A0A382TH89"/>
<evidence type="ECO:0000256" key="1">
    <source>
        <dbReference type="SAM" id="MobiDB-lite"/>
    </source>
</evidence>
<evidence type="ECO:0000313" key="2">
    <source>
        <dbReference type="EMBL" id="SVD20791.1"/>
    </source>
</evidence>